<feature type="coiled-coil region" evidence="1">
    <location>
        <begin position="176"/>
        <end position="210"/>
    </location>
</feature>
<name>A0A4Y7JDH0_PAPSO</name>
<sequence length="621" mass="71203">MDAQANFWKKKYIEAQNRFAIQKGEDEFELNELKAKVKLQEKQKAEFIRVAEEAKERVSTAETESTRYKKMWEESSKRIEESNRRFADLEKQANARLKYELDLEKELRVCKTKYEQKLARGISLEKELSQYRSNFIHLNKRIQSLKEDSKFNRKIGDLECENRRGEDMLKVSNARVGQLESQAAALLKELDVYKGKCNALSAELKQKEMERAWYESKLTNLTSIKDAFEDQPEGYKTAFSRLREEIIGLADERKAICEREKETEERVAYLKDVIKKMENDNREMRMQDLGLEQDSTMRCSDAHGEAEGGQRGLQNNVSYTDNGKEAINRQLDSEMDGGTNNALVVPLIMNKSNLSNTENILTSDIPASSSYFPHGKGNELVPGPLSIVVEQVEPLNVESGNGTRKRIHIKLEERTVPLFEQGCSDNEDLVPSFKRQFSNQKGCDIKCSADETTLSSAPKRRMLVKIEPRDSESEEDDTTLNGKHKVKCFEELAASPKRLTYSVNPCAGDVTFSSEVHNFKEYITSSRQSFFSLRKCIEKKSQQVDGTSQETTKPKLTAAEDEKKVVEKTDSYKVVEKTDSYNEDCSRNSENAVDEGEIDFDAVVAMIRRNRNEELKNLRQE</sequence>
<dbReference type="Proteomes" id="UP000316621">
    <property type="component" value="Chromosome 4"/>
</dbReference>
<reference evidence="2 3" key="1">
    <citation type="journal article" date="2018" name="Science">
        <title>The opium poppy genome and morphinan production.</title>
        <authorList>
            <person name="Guo L."/>
            <person name="Winzer T."/>
            <person name="Yang X."/>
            <person name="Li Y."/>
            <person name="Ning Z."/>
            <person name="He Z."/>
            <person name="Teodor R."/>
            <person name="Lu Y."/>
            <person name="Bowser T.A."/>
            <person name="Graham I.A."/>
            <person name="Ye K."/>
        </authorList>
    </citation>
    <scope>NUCLEOTIDE SEQUENCE [LARGE SCALE GENOMIC DNA]</scope>
    <source>
        <strain evidence="3">cv. HN1</strain>
        <tissue evidence="2">Leaves</tissue>
    </source>
</reference>
<accession>A0A4Y7JDH0</accession>
<gene>
    <name evidence="2" type="ORF">C5167_006498</name>
</gene>
<protein>
    <submittedName>
        <fullName evidence="2">Uncharacterized protein</fullName>
    </submittedName>
</protein>
<dbReference type="AlphaFoldDB" id="A0A4Y7JDH0"/>
<dbReference type="OrthoDB" id="1859492at2759"/>
<feature type="coiled-coil region" evidence="1">
    <location>
        <begin position="30"/>
        <end position="92"/>
    </location>
</feature>
<evidence type="ECO:0000313" key="3">
    <source>
        <dbReference type="Proteomes" id="UP000316621"/>
    </source>
</evidence>
<evidence type="ECO:0000256" key="1">
    <source>
        <dbReference type="SAM" id="Coils"/>
    </source>
</evidence>
<organism evidence="2 3">
    <name type="scientific">Papaver somniferum</name>
    <name type="common">Opium poppy</name>
    <dbReference type="NCBI Taxonomy" id="3469"/>
    <lineage>
        <taxon>Eukaryota</taxon>
        <taxon>Viridiplantae</taxon>
        <taxon>Streptophyta</taxon>
        <taxon>Embryophyta</taxon>
        <taxon>Tracheophyta</taxon>
        <taxon>Spermatophyta</taxon>
        <taxon>Magnoliopsida</taxon>
        <taxon>Ranunculales</taxon>
        <taxon>Papaveraceae</taxon>
        <taxon>Papaveroideae</taxon>
        <taxon>Papaver</taxon>
    </lineage>
</organism>
<dbReference type="Gramene" id="RZC59194">
    <property type="protein sequence ID" value="RZC59194"/>
    <property type="gene ID" value="C5167_006498"/>
</dbReference>
<keyword evidence="3" id="KW-1185">Reference proteome</keyword>
<dbReference type="EMBL" id="CM010718">
    <property type="protein sequence ID" value="RZC59194.1"/>
    <property type="molecule type" value="Genomic_DNA"/>
</dbReference>
<evidence type="ECO:0000313" key="2">
    <source>
        <dbReference type="EMBL" id="RZC59194.1"/>
    </source>
</evidence>
<keyword evidence="1" id="KW-0175">Coiled coil</keyword>
<proteinExistence type="predicted"/>